<organism evidence="2 3">
    <name type="scientific">Hypocrea jecorina (strain ATCC 56765 / BCRC 32924 / NRRL 11460 / Rut C-30)</name>
    <name type="common">Trichoderma reesei</name>
    <dbReference type="NCBI Taxonomy" id="1344414"/>
    <lineage>
        <taxon>Eukaryota</taxon>
        <taxon>Fungi</taxon>
        <taxon>Dikarya</taxon>
        <taxon>Ascomycota</taxon>
        <taxon>Pezizomycotina</taxon>
        <taxon>Sordariomycetes</taxon>
        <taxon>Hypocreomycetidae</taxon>
        <taxon>Hypocreales</taxon>
        <taxon>Hypocreaceae</taxon>
        <taxon>Trichoderma</taxon>
    </lineage>
</organism>
<sequence>MAVNNHPILFTSSKIKWGGQLPVVHKQERAGNRINKPDRESSITKGLEGHRQLSARLKHSSSNSRNPCLSKFRHSARKAAGNVESRKKIIKKKIDQEKELARVVDEEKMENGRKQVSKDRGRW</sequence>
<feature type="region of interest" description="Disordered" evidence="1">
    <location>
        <begin position="26"/>
        <end position="84"/>
    </location>
</feature>
<feature type="non-terminal residue" evidence="2">
    <location>
        <position position="123"/>
    </location>
</feature>
<proteinExistence type="predicted"/>
<protein>
    <submittedName>
        <fullName evidence="2">Uncharacterized protein</fullName>
    </submittedName>
</protein>
<accession>A0A024S137</accession>
<gene>
    <name evidence="2" type="ORF">M419DRAFT_120667</name>
</gene>
<reference evidence="3" key="1">
    <citation type="journal article" date="2013" name="Ind. Biotechnol.">
        <title>Comparative genomics analysis of Trichoderma reesei strains.</title>
        <authorList>
            <person name="Koike H."/>
            <person name="Aerts A."/>
            <person name="LaButti K."/>
            <person name="Grigoriev I.V."/>
            <person name="Baker S.E."/>
        </authorList>
    </citation>
    <scope>NUCLEOTIDE SEQUENCE [LARGE SCALE GENOMIC DNA]</scope>
    <source>
        <strain evidence="3">ATCC 56765 / BCRC 32924 / NRRL 11460 / Rut C-30</strain>
    </source>
</reference>
<dbReference type="AlphaFoldDB" id="A0A024S137"/>
<dbReference type="EMBL" id="KI911164">
    <property type="protein sequence ID" value="ETR98165.1"/>
    <property type="molecule type" value="Genomic_DNA"/>
</dbReference>
<evidence type="ECO:0000313" key="2">
    <source>
        <dbReference type="EMBL" id="ETR98165.1"/>
    </source>
</evidence>
<name>A0A024S137_HYPJR</name>
<dbReference type="KEGG" id="trr:M419DRAFT_120667"/>
<feature type="compositionally biased region" description="Basic and acidic residues" evidence="1">
    <location>
        <begin position="26"/>
        <end position="51"/>
    </location>
</feature>
<dbReference type="HOGENOM" id="CLU_2020867_0_0_1"/>
<dbReference type="Proteomes" id="UP000024376">
    <property type="component" value="Unassembled WGS sequence"/>
</dbReference>
<evidence type="ECO:0000313" key="3">
    <source>
        <dbReference type="Proteomes" id="UP000024376"/>
    </source>
</evidence>
<evidence type="ECO:0000256" key="1">
    <source>
        <dbReference type="SAM" id="MobiDB-lite"/>
    </source>
</evidence>